<feature type="signal peptide" evidence="6">
    <location>
        <begin position="1"/>
        <end position="21"/>
    </location>
</feature>
<dbReference type="SUPFAM" id="SSF52833">
    <property type="entry name" value="Thioredoxin-like"/>
    <property type="match status" value="1"/>
</dbReference>
<keyword evidence="2" id="KW-0201">Cytochrome c-type biogenesis</keyword>
<dbReference type="InterPro" id="IPR036249">
    <property type="entry name" value="Thioredoxin-like_sf"/>
</dbReference>
<evidence type="ECO:0000256" key="4">
    <source>
        <dbReference type="ARBA" id="ARBA00023157"/>
    </source>
</evidence>
<keyword evidence="3" id="KW-0735">Signal-anchor</keyword>
<feature type="chain" id="PRO_5046675422" evidence="6">
    <location>
        <begin position="22"/>
        <end position="192"/>
    </location>
</feature>
<dbReference type="PANTHER" id="PTHR42852">
    <property type="entry name" value="THIOL:DISULFIDE INTERCHANGE PROTEIN DSBE"/>
    <property type="match status" value="1"/>
</dbReference>
<proteinExistence type="predicted"/>
<name>A0ABW2QC43_9MICO</name>
<evidence type="ECO:0000256" key="2">
    <source>
        <dbReference type="ARBA" id="ARBA00022748"/>
    </source>
</evidence>
<keyword evidence="3" id="KW-0812">Transmembrane</keyword>
<evidence type="ECO:0000256" key="6">
    <source>
        <dbReference type="SAM" id="SignalP"/>
    </source>
</evidence>
<organism evidence="8 9">
    <name type="scientific">Georgenia alba</name>
    <dbReference type="NCBI Taxonomy" id="2233858"/>
    <lineage>
        <taxon>Bacteria</taxon>
        <taxon>Bacillati</taxon>
        <taxon>Actinomycetota</taxon>
        <taxon>Actinomycetes</taxon>
        <taxon>Micrococcales</taxon>
        <taxon>Bogoriellaceae</taxon>
        <taxon>Georgenia</taxon>
    </lineage>
</organism>
<keyword evidence="4" id="KW-1015">Disulfide bond</keyword>
<dbReference type="CDD" id="cd02966">
    <property type="entry name" value="TlpA_like_family"/>
    <property type="match status" value="1"/>
</dbReference>
<dbReference type="Pfam" id="PF08534">
    <property type="entry name" value="Redoxin"/>
    <property type="match status" value="1"/>
</dbReference>
<protein>
    <submittedName>
        <fullName evidence="8">TlpA family protein disulfide reductase</fullName>
    </submittedName>
</protein>
<comment type="caution">
    <text evidence="8">The sequence shown here is derived from an EMBL/GenBank/DDBJ whole genome shotgun (WGS) entry which is preliminary data.</text>
</comment>
<dbReference type="RefSeq" id="WP_382396556.1">
    <property type="nucleotide sequence ID" value="NZ_JBHTCQ010000005.1"/>
</dbReference>
<keyword evidence="6" id="KW-0732">Signal</keyword>
<dbReference type="Proteomes" id="UP001596455">
    <property type="component" value="Unassembled WGS sequence"/>
</dbReference>
<evidence type="ECO:0000313" key="8">
    <source>
        <dbReference type="EMBL" id="MFC7407020.1"/>
    </source>
</evidence>
<sequence>MTRRLLAALGAVLLIAGCAPGGSSPGGDSAVDSGYEAGDGSFTTWDAADRGEPVEHAGTTYDGTDLDLADWRGDVVVLNFWYAACPPCRAEAPDLAAVHDDYAERGVRLLGVNPRDDAGAAQAFERTFEVPYPSLHDQGARAVAAFEGAVPLQAMPSTVVLDREGRVAARILGQADPTILRGLIDDVLAEEA</sequence>
<dbReference type="PROSITE" id="PS51257">
    <property type="entry name" value="PROKAR_LIPOPROTEIN"/>
    <property type="match status" value="1"/>
</dbReference>
<evidence type="ECO:0000313" key="9">
    <source>
        <dbReference type="Proteomes" id="UP001596455"/>
    </source>
</evidence>
<gene>
    <name evidence="8" type="ORF">ACFQQL_18025</name>
</gene>
<reference evidence="9" key="1">
    <citation type="journal article" date="2019" name="Int. J. Syst. Evol. Microbiol.">
        <title>The Global Catalogue of Microorganisms (GCM) 10K type strain sequencing project: providing services to taxonomists for standard genome sequencing and annotation.</title>
        <authorList>
            <consortium name="The Broad Institute Genomics Platform"/>
            <consortium name="The Broad Institute Genome Sequencing Center for Infectious Disease"/>
            <person name="Wu L."/>
            <person name="Ma J."/>
        </authorList>
    </citation>
    <scope>NUCLEOTIDE SEQUENCE [LARGE SCALE GENOMIC DNA]</scope>
    <source>
        <strain evidence="9">JCM 1490</strain>
    </source>
</reference>
<keyword evidence="9" id="KW-1185">Reference proteome</keyword>
<evidence type="ECO:0000259" key="7">
    <source>
        <dbReference type="PROSITE" id="PS51352"/>
    </source>
</evidence>
<dbReference type="InterPro" id="IPR013740">
    <property type="entry name" value="Redoxin"/>
</dbReference>
<evidence type="ECO:0000256" key="3">
    <source>
        <dbReference type="ARBA" id="ARBA00022968"/>
    </source>
</evidence>
<evidence type="ECO:0000256" key="5">
    <source>
        <dbReference type="ARBA" id="ARBA00023284"/>
    </source>
</evidence>
<dbReference type="PANTHER" id="PTHR42852:SF6">
    <property type="entry name" value="THIOL:DISULFIDE INTERCHANGE PROTEIN DSBE"/>
    <property type="match status" value="1"/>
</dbReference>
<dbReference type="Gene3D" id="3.40.30.10">
    <property type="entry name" value="Glutaredoxin"/>
    <property type="match status" value="1"/>
</dbReference>
<comment type="subcellular location">
    <subcellularLocation>
        <location evidence="1">Cell envelope</location>
    </subcellularLocation>
</comment>
<dbReference type="InterPro" id="IPR050553">
    <property type="entry name" value="Thioredoxin_ResA/DsbE_sf"/>
</dbReference>
<dbReference type="InterPro" id="IPR013766">
    <property type="entry name" value="Thioredoxin_domain"/>
</dbReference>
<dbReference type="PROSITE" id="PS51352">
    <property type="entry name" value="THIOREDOXIN_2"/>
    <property type="match status" value="1"/>
</dbReference>
<feature type="domain" description="Thioredoxin" evidence="7">
    <location>
        <begin position="24"/>
        <end position="189"/>
    </location>
</feature>
<evidence type="ECO:0000256" key="1">
    <source>
        <dbReference type="ARBA" id="ARBA00004196"/>
    </source>
</evidence>
<keyword evidence="5" id="KW-0676">Redox-active center</keyword>
<dbReference type="EMBL" id="JBHTCQ010000005">
    <property type="protein sequence ID" value="MFC7407020.1"/>
    <property type="molecule type" value="Genomic_DNA"/>
</dbReference>
<accession>A0ABW2QC43</accession>